<dbReference type="PROSITE" id="PS51858">
    <property type="entry name" value="PPPDE"/>
    <property type="match status" value="1"/>
</dbReference>
<accession>A0A8H7Q021</accession>
<evidence type="ECO:0000256" key="3">
    <source>
        <dbReference type="ARBA" id="ARBA00022801"/>
    </source>
</evidence>
<dbReference type="GO" id="GO:0006508">
    <property type="term" value="P:proteolysis"/>
    <property type="evidence" value="ECO:0007669"/>
    <property type="project" value="UniProtKB-KW"/>
</dbReference>
<comment type="caution">
    <text evidence="6">The sequence shown here is derived from an EMBL/GenBank/DDBJ whole genome shotgun (WGS) entry which is preliminary data.</text>
</comment>
<keyword evidence="2" id="KW-0645">Protease</keyword>
<dbReference type="InterPro" id="IPR008580">
    <property type="entry name" value="PPPDE_dom"/>
</dbReference>
<dbReference type="EMBL" id="JAEPQZ010000003">
    <property type="protein sequence ID" value="KAG2183311.1"/>
    <property type="molecule type" value="Genomic_DNA"/>
</dbReference>
<dbReference type="PANTHER" id="PTHR12378">
    <property type="entry name" value="DESUMOYLATING ISOPEPTIDASE"/>
    <property type="match status" value="1"/>
</dbReference>
<feature type="compositionally biased region" description="Polar residues" evidence="4">
    <location>
        <begin position="238"/>
        <end position="259"/>
    </location>
</feature>
<feature type="compositionally biased region" description="Basic and acidic residues" evidence="4">
    <location>
        <begin position="220"/>
        <end position="232"/>
    </location>
</feature>
<feature type="region of interest" description="Disordered" evidence="4">
    <location>
        <begin position="167"/>
        <end position="259"/>
    </location>
</feature>
<feature type="non-terminal residue" evidence="6">
    <location>
        <position position="259"/>
    </location>
</feature>
<evidence type="ECO:0000256" key="2">
    <source>
        <dbReference type="ARBA" id="ARBA00022670"/>
    </source>
</evidence>
<proteinExistence type="inferred from homology"/>
<evidence type="ECO:0000256" key="4">
    <source>
        <dbReference type="SAM" id="MobiDB-lite"/>
    </source>
</evidence>
<dbReference type="GO" id="GO:0016579">
    <property type="term" value="P:protein deubiquitination"/>
    <property type="evidence" value="ECO:0007669"/>
    <property type="project" value="TreeGrafter"/>
</dbReference>
<dbReference type="SMART" id="SM01179">
    <property type="entry name" value="DUF862"/>
    <property type="match status" value="1"/>
</dbReference>
<comment type="similarity">
    <text evidence="1">Belongs to the DeSI family.</text>
</comment>
<dbReference type="AlphaFoldDB" id="A0A8H7Q021"/>
<dbReference type="PANTHER" id="PTHR12378:SF80">
    <property type="entry name" value="IP06716P-RELATED"/>
    <property type="match status" value="1"/>
</dbReference>
<keyword evidence="7" id="KW-1185">Reference proteome</keyword>
<keyword evidence="3" id="KW-0378">Hydrolase</keyword>
<feature type="compositionally biased region" description="Polar residues" evidence="4">
    <location>
        <begin position="191"/>
        <end position="219"/>
    </location>
</feature>
<evidence type="ECO:0000313" key="6">
    <source>
        <dbReference type="EMBL" id="KAG2183311.1"/>
    </source>
</evidence>
<protein>
    <recommendedName>
        <fullName evidence="5">PPPDE domain-containing protein</fullName>
    </recommendedName>
</protein>
<dbReference type="Gene3D" id="3.90.1720.30">
    <property type="entry name" value="PPPDE domains"/>
    <property type="match status" value="1"/>
</dbReference>
<gene>
    <name evidence="6" type="ORF">INT43_006316</name>
</gene>
<dbReference type="GO" id="GO:0101005">
    <property type="term" value="F:deubiquitinase activity"/>
    <property type="evidence" value="ECO:0007669"/>
    <property type="project" value="TreeGrafter"/>
</dbReference>
<name>A0A8H7Q021_MORIS</name>
<evidence type="ECO:0000259" key="5">
    <source>
        <dbReference type="PROSITE" id="PS51858"/>
    </source>
</evidence>
<feature type="compositionally biased region" description="Low complexity" evidence="4">
    <location>
        <begin position="176"/>
        <end position="190"/>
    </location>
</feature>
<evidence type="ECO:0000313" key="7">
    <source>
        <dbReference type="Proteomes" id="UP000654370"/>
    </source>
</evidence>
<dbReference type="Proteomes" id="UP000654370">
    <property type="component" value="Unassembled WGS sequence"/>
</dbReference>
<evidence type="ECO:0000256" key="1">
    <source>
        <dbReference type="ARBA" id="ARBA00008140"/>
    </source>
</evidence>
<dbReference type="OrthoDB" id="412286at2759"/>
<dbReference type="Pfam" id="PF05903">
    <property type="entry name" value="Peptidase_C97"/>
    <property type="match status" value="1"/>
</dbReference>
<reference evidence="6" key="1">
    <citation type="submission" date="2020-12" db="EMBL/GenBank/DDBJ databases">
        <title>Metabolic potential, ecology and presence of endohyphal bacteria is reflected in genomic diversity of Mucoromycotina.</title>
        <authorList>
            <person name="Muszewska A."/>
            <person name="Okrasinska A."/>
            <person name="Steczkiewicz K."/>
            <person name="Drgas O."/>
            <person name="Orlowska M."/>
            <person name="Perlinska-Lenart U."/>
            <person name="Aleksandrzak-Piekarczyk T."/>
            <person name="Szatraj K."/>
            <person name="Zielenkiewicz U."/>
            <person name="Pilsyk S."/>
            <person name="Malc E."/>
            <person name="Mieczkowski P."/>
            <person name="Kruszewska J.S."/>
            <person name="Biernat P."/>
            <person name="Pawlowska J."/>
        </authorList>
    </citation>
    <scope>NUCLEOTIDE SEQUENCE</scope>
    <source>
        <strain evidence="6">WA0000067209</strain>
    </source>
</reference>
<sequence length="259" mass="28312">MVCNIIEPCTITNVGFILGVGKRSNLTQCRHPKAISLNSDFVSGIFHSGVEVNGSEYCYGGHPYDFSGVFVVDPKVGPPGVLYKQSINMGYSNLDEEQITELIQTLSNEFAGNTYNLLNRNCNHFTAELSRRLTGKSIPGWINRAAKLGTMFPCVLPAEWVDPPECEFTDGDDRSNSLSPALSLSSNTPLKSSASRTTHQTMTSFSSAASNSGHRVSSSIRKDSSPEAEPSRPRHTKTTSSSQYSDRKQSYNGLETNTR</sequence>
<organism evidence="6 7">
    <name type="scientific">Mortierella isabellina</name>
    <name type="common">Filamentous fungus</name>
    <name type="synonym">Umbelopsis isabellina</name>
    <dbReference type="NCBI Taxonomy" id="91625"/>
    <lineage>
        <taxon>Eukaryota</taxon>
        <taxon>Fungi</taxon>
        <taxon>Fungi incertae sedis</taxon>
        <taxon>Mucoromycota</taxon>
        <taxon>Mucoromycotina</taxon>
        <taxon>Umbelopsidomycetes</taxon>
        <taxon>Umbelopsidales</taxon>
        <taxon>Umbelopsidaceae</taxon>
        <taxon>Umbelopsis</taxon>
    </lineage>
</organism>
<feature type="domain" description="PPPDE" evidence="5">
    <location>
        <begin position="14"/>
        <end position="160"/>
    </location>
</feature>
<dbReference type="InterPro" id="IPR042266">
    <property type="entry name" value="PPPDE_sf"/>
</dbReference>